<name>A0A1V9EU81_9BACT</name>
<keyword evidence="1" id="KW-0472">Membrane</keyword>
<dbReference type="PANTHER" id="PTHR35791:SF1">
    <property type="entry name" value="UPF0754 MEMBRANE PROTEIN YHEB"/>
    <property type="match status" value="1"/>
</dbReference>
<dbReference type="PANTHER" id="PTHR35791">
    <property type="entry name" value="UPF0754 MEMBRANE PROTEIN YHEB"/>
    <property type="match status" value="1"/>
</dbReference>
<feature type="transmembrane region" description="Helical" evidence="1">
    <location>
        <begin position="164"/>
        <end position="186"/>
    </location>
</feature>
<feature type="transmembrane region" description="Helical" evidence="1">
    <location>
        <begin position="6"/>
        <end position="25"/>
    </location>
</feature>
<dbReference type="Proteomes" id="UP000192610">
    <property type="component" value="Unassembled WGS sequence"/>
</dbReference>
<evidence type="ECO:0000313" key="2">
    <source>
        <dbReference type="EMBL" id="OQP49716.1"/>
    </source>
</evidence>
<sequence length="187" mass="21290">MNWWLLIFLPLSSAFVGWLSNQLVIKMAFRAFSKRQTQLAQTLAPLLAREFASFSKLEEKITNPESIKKIMPVAEVHMDDFLRNKLKEGFPMITMVGDRTLNTLKEIFMKELESIFPVIMKEYMQNLEQDLNLEQTITNKIANLNAQKIKTTIYQHAAPELRKAALLGAGIGFVVGLVQVTIIMAFA</sequence>
<dbReference type="EMBL" id="LVXG01000013">
    <property type="protein sequence ID" value="OQP49716.1"/>
    <property type="molecule type" value="Genomic_DNA"/>
</dbReference>
<dbReference type="RefSeq" id="WP_081199995.1">
    <property type="nucleotide sequence ID" value="NZ_FOCZ01000015.1"/>
</dbReference>
<gene>
    <name evidence="2" type="ORF">A4H97_27870</name>
</gene>
<proteinExistence type="predicted"/>
<evidence type="ECO:0000313" key="3">
    <source>
        <dbReference type="Proteomes" id="UP000192610"/>
    </source>
</evidence>
<keyword evidence="1" id="KW-0812">Transmembrane</keyword>
<dbReference type="AlphaFoldDB" id="A0A1V9EU81"/>
<keyword evidence="1" id="KW-1133">Transmembrane helix</keyword>
<protein>
    <submittedName>
        <fullName evidence="2">DUF445 domain-containing protein</fullName>
    </submittedName>
</protein>
<evidence type="ECO:0000256" key="1">
    <source>
        <dbReference type="SAM" id="Phobius"/>
    </source>
</evidence>
<keyword evidence="3" id="KW-1185">Reference proteome</keyword>
<dbReference type="STRING" id="354355.SAMN05660816_05861"/>
<accession>A0A1V9EU81</accession>
<reference evidence="3" key="1">
    <citation type="submission" date="2016-04" db="EMBL/GenBank/DDBJ databases">
        <authorList>
            <person name="Chen L."/>
            <person name="Zhuang W."/>
            <person name="Wang G."/>
        </authorList>
    </citation>
    <scope>NUCLEOTIDE SEQUENCE [LARGE SCALE GENOMIC DNA]</scope>
    <source>
        <strain evidence="3">17621</strain>
    </source>
</reference>
<comment type="caution">
    <text evidence="2">The sequence shown here is derived from an EMBL/GenBank/DDBJ whole genome shotgun (WGS) entry which is preliminary data.</text>
</comment>
<organism evidence="2 3">
    <name type="scientific">Niastella yeongjuensis</name>
    <dbReference type="NCBI Taxonomy" id="354355"/>
    <lineage>
        <taxon>Bacteria</taxon>
        <taxon>Pseudomonadati</taxon>
        <taxon>Bacteroidota</taxon>
        <taxon>Chitinophagia</taxon>
        <taxon>Chitinophagales</taxon>
        <taxon>Chitinophagaceae</taxon>
        <taxon>Niastella</taxon>
    </lineage>
</organism>
<dbReference type="OrthoDB" id="9787430at2"/>